<evidence type="ECO:0000256" key="8">
    <source>
        <dbReference type="ARBA" id="ARBA00023077"/>
    </source>
</evidence>
<keyword evidence="3 11" id="KW-1134">Transmembrane beta strand</keyword>
<protein>
    <submittedName>
        <fullName evidence="16">Outer membrane receptor protein</fullName>
    </submittedName>
</protein>
<evidence type="ECO:0000256" key="9">
    <source>
        <dbReference type="ARBA" id="ARBA00023136"/>
    </source>
</evidence>
<keyword evidence="2 11" id="KW-0813">Transport</keyword>
<sequence length="763" mass="82642">MIQISKNGQAASLLALMFASIAPGALHAQTTPPEKDVVEAESSQPRLSSDDIVVTAQRQSQNVQKVPIAVTAVSQETIQNLNIRNVDKIATVTTGLIYDTGYSFVQTYIRGIGVSNSPGVGLESPVAIYIDGAYMPRGTGTIFDLVDVGSVEVLKGPQGTLYGHNASGGAILIRSANPTNSFEGSVTGEYGRFDHVMLDGMMNIPVSQTLSVRVAGRYRDDGGFLDNLTTGKKVRGKESTDARFKLKWEPTSDFTAIAALDYHWEKGSSNASGGQGAGLPFCVGCLFGATPEIAGPYEVTEDFKRSDIARSWNGNLKLQYDFGGVTLESVTNYRDLYGYISDDSDRTSAPLFAFDALYGGKTFSQDLQLSSAFDGVFDFLAGVQYINDKAYQRSLIYGDLFGLPYDNSQTAREQRNAPDDRIEGNQRVTTNSYAAFAEVYIKPADHLTITLGGRYSKDRRRVSTVLNPIAQAIFNPSGTAAFSQRDSWNKFTPRAVVAYDFGIVNVYASYTKGFKSGGFNVPSFAPQVDPINPETIDSYEIGAKFVSDDRRTRINFAAFRYDYNDAQVSIIDATGASQIILNAASARGKGFELDGSHRLAEFLTLSGGLSYLDARYRSYPNAAVYKYVRDAGGTIVGLATGEEDLSGTRMPRSPKWSGYVQASLEVPVSNDWIARLNTVAHFTTGYLFQPGAGGDLRSDQQGGYTTVNMSGAIGPALGKYEIGFYIDNLTDTKYYNTVAVGSLGVSELIAAPITYGLRVKARF</sequence>
<dbReference type="InterPro" id="IPR039426">
    <property type="entry name" value="TonB-dep_rcpt-like"/>
</dbReference>
<dbReference type="AlphaFoldDB" id="A0A292ZFB7"/>
<dbReference type="GO" id="GO:0009279">
    <property type="term" value="C:cell outer membrane"/>
    <property type="evidence" value="ECO:0007669"/>
    <property type="project" value="UniProtKB-SubCell"/>
</dbReference>
<accession>A0A292ZFB7</accession>
<evidence type="ECO:0000259" key="15">
    <source>
        <dbReference type="Pfam" id="PF07715"/>
    </source>
</evidence>
<evidence type="ECO:0000256" key="10">
    <source>
        <dbReference type="ARBA" id="ARBA00023237"/>
    </source>
</evidence>
<dbReference type="InterPro" id="IPR000531">
    <property type="entry name" value="Beta-barrel_TonB"/>
</dbReference>
<keyword evidence="7" id="KW-0406">Ion transport</keyword>
<feature type="signal peptide" evidence="13">
    <location>
        <begin position="1"/>
        <end position="28"/>
    </location>
</feature>
<dbReference type="InterPro" id="IPR012910">
    <property type="entry name" value="Plug_dom"/>
</dbReference>
<keyword evidence="10 11" id="KW-0998">Cell outer membrane</keyword>
<evidence type="ECO:0000256" key="11">
    <source>
        <dbReference type="PROSITE-ProRule" id="PRU01360"/>
    </source>
</evidence>
<reference evidence="16 17" key="1">
    <citation type="journal article" date="2013" name="Biodegradation">
        <title>Occurrence of 4-tert-butylphenol (4-t-BP) biodegradation in an aquatic sample caused by the presence of Spirodela polyrrhiza and isolation of a 4-t-BP-utilizing bacterium.</title>
        <authorList>
            <person name="Ogata Y."/>
            <person name="Toyama T."/>
            <person name="Yu N."/>
            <person name="Wang X."/>
            <person name="Sei K."/>
            <person name="Ike M."/>
        </authorList>
    </citation>
    <scope>NUCLEOTIDE SEQUENCE [LARGE SCALE GENOMIC DNA]</scope>
    <source>
        <strain evidence="16 17">OMI</strain>
    </source>
</reference>
<proteinExistence type="inferred from homology"/>
<dbReference type="EMBL" id="BEWI01000032">
    <property type="protein sequence ID" value="GAY22167.1"/>
    <property type="molecule type" value="Genomic_DNA"/>
</dbReference>
<keyword evidence="13" id="KW-0732">Signal</keyword>
<reference evidence="16 17" key="2">
    <citation type="journal article" date="2013" name="Environ. Sci. Technol.">
        <title>The 4-tert-butylphenol-utilizing bacterium Sphingobium fuliginis OMI can degrade bisphenols via phenolic ring hydroxylation and meta-cleavage pathway.</title>
        <authorList>
            <person name="Ogata Y."/>
            <person name="Goda S."/>
            <person name="Toyama T."/>
            <person name="Sei K."/>
            <person name="Ike M."/>
        </authorList>
    </citation>
    <scope>NUCLEOTIDE SEQUENCE [LARGE SCALE GENOMIC DNA]</scope>
    <source>
        <strain evidence="16 17">OMI</strain>
    </source>
</reference>
<keyword evidence="6" id="KW-0408">Iron</keyword>
<dbReference type="RefSeq" id="WP_099186063.1">
    <property type="nucleotide sequence ID" value="NZ_BEWI01000032.1"/>
</dbReference>
<evidence type="ECO:0000313" key="17">
    <source>
        <dbReference type="Proteomes" id="UP000221538"/>
    </source>
</evidence>
<keyword evidence="4" id="KW-0410">Iron transport</keyword>
<dbReference type="InterPro" id="IPR036942">
    <property type="entry name" value="Beta-barrel_TonB_sf"/>
</dbReference>
<evidence type="ECO:0000256" key="4">
    <source>
        <dbReference type="ARBA" id="ARBA00022496"/>
    </source>
</evidence>
<feature type="chain" id="PRO_5013104367" evidence="13">
    <location>
        <begin position="29"/>
        <end position="763"/>
    </location>
</feature>
<evidence type="ECO:0000256" key="6">
    <source>
        <dbReference type="ARBA" id="ARBA00023004"/>
    </source>
</evidence>
<organism evidence="16 17">
    <name type="scientific">Sphingobium fuliginis (strain ATCC 27551)</name>
    <dbReference type="NCBI Taxonomy" id="336203"/>
    <lineage>
        <taxon>Bacteria</taxon>
        <taxon>Pseudomonadati</taxon>
        <taxon>Pseudomonadota</taxon>
        <taxon>Alphaproteobacteria</taxon>
        <taxon>Sphingomonadales</taxon>
        <taxon>Sphingomonadaceae</taxon>
        <taxon>Sphingobium</taxon>
    </lineage>
</organism>
<dbReference type="PANTHER" id="PTHR32552:SF81">
    <property type="entry name" value="TONB-DEPENDENT OUTER MEMBRANE RECEPTOR"/>
    <property type="match status" value="1"/>
</dbReference>
<dbReference type="Pfam" id="PF00593">
    <property type="entry name" value="TonB_dep_Rec_b-barrel"/>
    <property type="match status" value="1"/>
</dbReference>
<evidence type="ECO:0000256" key="3">
    <source>
        <dbReference type="ARBA" id="ARBA00022452"/>
    </source>
</evidence>
<keyword evidence="9 11" id="KW-0472">Membrane</keyword>
<dbReference type="GO" id="GO:0006826">
    <property type="term" value="P:iron ion transport"/>
    <property type="evidence" value="ECO:0007669"/>
    <property type="project" value="UniProtKB-KW"/>
</dbReference>
<evidence type="ECO:0000256" key="1">
    <source>
        <dbReference type="ARBA" id="ARBA00004571"/>
    </source>
</evidence>
<dbReference type="Gene3D" id="2.40.170.20">
    <property type="entry name" value="TonB-dependent receptor, beta-barrel domain"/>
    <property type="match status" value="1"/>
</dbReference>
<evidence type="ECO:0000259" key="14">
    <source>
        <dbReference type="Pfam" id="PF00593"/>
    </source>
</evidence>
<keyword evidence="8 12" id="KW-0798">TonB box</keyword>
<evidence type="ECO:0000256" key="2">
    <source>
        <dbReference type="ARBA" id="ARBA00022448"/>
    </source>
</evidence>
<dbReference type="SUPFAM" id="SSF56935">
    <property type="entry name" value="Porins"/>
    <property type="match status" value="1"/>
</dbReference>
<evidence type="ECO:0000256" key="5">
    <source>
        <dbReference type="ARBA" id="ARBA00022692"/>
    </source>
</evidence>
<evidence type="ECO:0000313" key="16">
    <source>
        <dbReference type="EMBL" id="GAY22167.1"/>
    </source>
</evidence>
<comment type="subcellular location">
    <subcellularLocation>
        <location evidence="1 11">Cell outer membrane</location>
        <topology evidence="1 11">Multi-pass membrane protein</topology>
    </subcellularLocation>
</comment>
<evidence type="ECO:0000256" key="12">
    <source>
        <dbReference type="RuleBase" id="RU003357"/>
    </source>
</evidence>
<feature type="domain" description="TonB-dependent receptor-like beta-barrel" evidence="14">
    <location>
        <begin position="309"/>
        <end position="729"/>
    </location>
</feature>
<evidence type="ECO:0000256" key="13">
    <source>
        <dbReference type="SAM" id="SignalP"/>
    </source>
</evidence>
<gene>
    <name evidence="16" type="ORF">SFOMI_2722</name>
</gene>
<feature type="domain" description="TonB-dependent receptor plug" evidence="15">
    <location>
        <begin position="63"/>
        <end position="170"/>
    </location>
</feature>
<name>A0A292ZFB7_SPHSA</name>
<keyword evidence="16" id="KW-0675">Receptor</keyword>
<dbReference type="Pfam" id="PF07715">
    <property type="entry name" value="Plug"/>
    <property type="match status" value="1"/>
</dbReference>
<evidence type="ECO:0000256" key="7">
    <source>
        <dbReference type="ARBA" id="ARBA00023065"/>
    </source>
</evidence>
<dbReference type="PANTHER" id="PTHR32552">
    <property type="entry name" value="FERRICHROME IRON RECEPTOR-RELATED"/>
    <property type="match status" value="1"/>
</dbReference>
<keyword evidence="5 11" id="KW-0812">Transmembrane</keyword>
<comment type="similarity">
    <text evidence="11 12">Belongs to the TonB-dependent receptor family.</text>
</comment>
<dbReference type="PROSITE" id="PS52016">
    <property type="entry name" value="TONB_DEPENDENT_REC_3"/>
    <property type="match status" value="1"/>
</dbReference>
<dbReference type="Proteomes" id="UP000221538">
    <property type="component" value="Unassembled WGS sequence"/>
</dbReference>
<comment type="caution">
    <text evidence="16">The sequence shown here is derived from an EMBL/GenBank/DDBJ whole genome shotgun (WGS) entry which is preliminary data.</text>
</comment>